<proteinExistence type="predicted"/>
<keyword evidence="1" id="KW-0732">Signal</keyword>
<dbReference type="OrthoDB" id="5361545at2"/>
<reference evidence="3 4" key="1">
    <citation type="submission" date="2019-03" db="EMBL/GenBank/DDBJ databases">
        <authorList>
            <person name="He R.-H."/>
        </authorList>
    </citation>
    <scope>NUCLEOTIDE SEQUENCE [LARGE SCALE GENOMIC DNA]</scope>
    <source>
        <strain evidence="4">SH 714</strain>
    </source>
</reference>
<evidence type="ECO:0000313" key="4">
    <source>
        <dbReference type="Proteomes" id="UP000297975"/>
    </source>
</evidence>
<evidence type="ECO:0000256" key="1">
    <source>
        <dbReference type="SAM" id="SignalP"/>
    </source>
</evidence>
<feature type="signal peptide" evidence="1">
    <location>
        <begin position="1"/>
        <end position="17"/>
    </location>
</feature>
<accession>A0A4Y8IDU5</accession>
<gene>
    <name evidence="3" type="ORF">E3U55_14975</name>
</gene>
<protein>
    <recommendedName>
        <fullName evidence="2">PepSY domain-containing protein</fullName>
    </recommendedName>
</protein>
<dbReference type="Proteomes" id="UP000297975">
    <property type="component" value="Unassembled WGS sequence"/>
</dbReference>
<dbReference type="Gene3D" id="3.10.450.40">
    <property type="match status" value="2"/>
</dbReference>
<sequence>MKRKLLVGALASSVAVGGTVGATSFSDSLTTNNKTNVEAKKVAESECEFNMNKLIGVEELEDIVLSEVQGTIEEVELETKADQQSYFEVEVHNDSEVYEVHVNAYSGKVIKVENKQEVQAKAEGKASVNVGKKAEVKDDLEKGESVTATVESDASAKAQTENKVENPKAIISQEKAIKSALEVASGKVAEVELDEEGKVYDIELKGEIATEIKVDAKTGAILGVDLNK</sequence>
<dbReference type="Pfam" id="PF03413">
    <property type="entry name" value="PepSY"/>
    <property type="match status" value="2"/>
</dbReference>
<dbReference type="RefSeq" id="WP_134341287.1">
    <property type="nucleotide sequence ID" value="NZ_SOPW01000020.1"/>
</dbReference>
<feature type="chain" id="PRO_5039015945" description="PepSY domain-containing protein" evidence="1">
    <location>
        <begin position="18"/>
        <end position="228"/>
    </location>
</feature>
<organism evidence="3 4">
    <name type="scientific">Filobacillus milosensis</name>
    <dbReference type="NCBI Taxonomy" id="94137"/>
    <lineage>
        <taxon>Bacteria</taxon>
        <taxon>Bacillati</taxon>
        <taxon>Bacillota</taxon>
        <taxon>Bacilli</taxon>
        <taxon>Bacillales</taxon>
        <taxon>Bacillaceae</taxon>
        <taxon>Filobacillus</taxon>
    </lineage>
</organism>
<dbReference type="InterPro" id="IPR025711">
    <property type="entry name" value="PepSY"/>
</dbReference>
<feature type="domain" description="PepSY" evidence="2">
    <location>
        <begin position="55"/>
        <end position="113"/>
    </location>
</feature>
<comment type="caution">
    <text evidence="3">The sequence shown here is derived from an EMBL/GenBank/DDBJ whole genome shotgun (WGS) entry which is preliminary data.</text>
</comment>
<feature type="domain" description="PepSY" evidence="2">
    <location>
        <begin position="171"/>
        <end position="224"/>
    </location>
</feature>
<evidence type="ECO:0000259" key="2">
    <source>
        <dbReference type="Pfam" id="PF03413"/>
    </source>
</evidence>
<keyword evidence="4" id="KW-1185">Reference proteome</keyword>
<name>A0A4Y8IDU5_9BACI</name>
<dbReference type="AlphaFoldDB" id="A0A4Y8IDU5"/>
<dbReference type="EMBL" id="SOPW01000020">
    <property type="protein sequence ID" value="TFB14080.1"/>
    <property type="molecule type" value="Genomic_DNA"/>
</dbReference>
<evidence type="ECO:0000313" key="3">
    <source>
        <dbReference type="EMBL" id="TFB14080.1"/>
    </source>
</evidence>